<evidence type="ECO:0000313" key="2">
    <source>
        <dbReference type="Proteomes" id="UP000783863"/>
    </source>
</evidence>
<gene>
    <name evidence="1" type="ORF">EGD98_20210</name>
</gene>
<reference evidence="1" key="1">
    <citation type="submission" date="2021-06" db="EMBL/GenBank/DDBJ databases">
        <title>Halomicroarcula sp. F24A a new haloarchaeum isolated from saline soil.</title>
        <authorList>
            <person name="Duran-Viseras A."/>
            <person name="Sanchez-Porro C."/>
            <person name="Ventosa A."/>
        </authorList>
    </citation>
    <scope>NUCLEOTIDE SEQUENCE</scope>
    <source>
        <strain evidence="1">F24A</strain>
    </source>
</reference>
<dbReference type="RefSeq" id="WP_220590163.1">
    <property type="nucleotide sequence ID" value="NZ_RKLQ01000006.1"/>
</dbReference>
<name>A0A8J7YNF8_9EURY</name>
<accession>A0A8J7YNF8</accession>
<keyword evidence="2" id="KW-1185">Reference proteome</keyword>
<proteinExistence type="predicted"/>
<evidence type="ECO:0000313" key="1">
    <source>
        <dbReference type="EMBL" id="MBX0305974.1"/>
    </source>
</evidence>
<sequence>MSSHPSQPSGIDSRTVSCTFCDCLLTERLLALQCYPSESTSVPAGVPNDGGLTLCPDCASEVVALLTSWHPHREPSIRTDSSIGDAYQTAASTCSFCTDRTPRAGLGIELYRRVGDELPAYATYTLCEHCQSVFGEFLQSLPSNSRP</sequence>
<dbReference type="Proteomes" id="UP000783863">
    <property type="component" value="Unassembled WGS sequence"/>
</dbReference>
<dbReference type="EMBL" id="RKLQ01000006">
    <property type="protein sequence ID" value="MBX0305974.1"/>
    <property type="molecule type" value="Genomic_DNA"/>
</dbReference>
<dbReference type="AlphaFoldDB" id="A0A8J7YNF8"/>
<comment type="caution">
    <text evidence="1">The sequence shown here is derived from an EMBL/GenBank/DDBJ whole genome shotgun (WGS) entry which is preliminary data.</text>
</comment>
<protein>
    <submittedName>
        <fullName evidence="1">Uncharacterized protein</fullName>
    </submittedName>
</protein>
<organism evidence="1 2">
    <name type="scientific">Haloarcula salinisoli</name>
    <dbReference type="NCBI Taxonomy" id="2487746"/>
    <lineage>
        <taxon>Archaea</taxon>
        <taxon>Methanobacteriati</taxon>
        <taxon>Methanobacteriota</taxon>
        <taxon>Stenosarchaea group</taxon>
        <taxon>Halobacteria</taxon>
        <taxon>Halobacteriales</taxon>
        <taxon>Haloarculaceae</taxon>
        <taxon>Haloarcula</taxon>
    </lineage>
</organism>